<reference evidence="1" key="1">
    <citation type="submission" date="2023-08" db="EMBL/GenBank/DDBJ databases">
        <authorList>
            <person name="Chen Y."/>
            <person name="Shah S."/>
            <person name="Dougan E. K."/>
            <person name="Thang M."/>
            <person name="Chan C."/>
        </authorList>
    </citation>
    <scope>NUCLEOTIDE SEQUENCE</scope>
</reference>
<dbReference type="EMBL" id="CAUJNA010000529">
    <property type="protein sequence ID" value="CAJ1378298.1"/>
    <property type="molecule type" value="Genomic_DNA"/>
</dbReference>
<gene>
    <name evidence="1" type="ORF">EVOR1521_LOCUS6874</name>
</gene>
<proteinExistence type="predicted"/>
<dbReference type="Proteomes" id="UP001178507">
    <property type="component" value="Unassembled WGS sequence"/>
</dbReference>
<name>A0AA36MS87_9DINO</name>
<keyword evidence="2" id="KW-1185">Reference proteome</keyword>
<organism evidence="1 2">
    <name type="scientific">Effrenium voratum</name>
    <dbReference type="NCBI Taxonomy" id="2562239"/>
    <lineage>
        <taxon>Eukaryota</taxon>
        <taxon>Sar</taxon>
        <taxon>Alveolata</taxon>
        <taxon>Dinophyceae</taxon>
        <taxon>Suessiales</taxon>
        <taxon>Symbiodiniaceae</taxon>
        <taxon>Effrenium</taxon>
    </lineage>
</organism>
<protein>
    <submittedName>
        <fullName evidence="1">Uncharacterized protein</fullName>
    </submittedName>
</protein>
<sequence>MGDFEDHPVPFAARVKDQAMFHLKHRARSKSQPNPYTDPPSLEVKSNRLAVLAVRSLPAAERLDANVAAVVEELARGTHRPPVQLKARQLHLDLVGDEGPVEITVNWHDCLDFARLLQKALPSCVEAIQLNQADVLYATPGWWELQASIAQATQDAMLSGTKPYLKACLGAATSLLHKEKRPKDKGASAAAPIQIVHQLAVRAAKAMGEDKAELVTQFDSLAEQGELQCSPSLPATAKTQVRPEN</sequence>
<evidence type="ECO:0000313" key="1">
    <source>
        <dbReference type="EMBL" id="CAJ1378298.1"/>
    </source>
</evidence>
<comment type="caution">
    <text evidence="1">The sequence shown here is derived from an EMBL/GenBank/DDBJ whole genome shotgun (WGS) entry which is preliminary data.</text>
</comment>
<evidence type="ECO:0000313" key="2">
    <source>
        <dbReference type="Proteomes" id="UP001178507"/>
    </source>
</evidence>
<dbReference type="AlphaFoldDB" id="A0AA36MS87"/>
<accession>A0AA36MS87</accession>